<evidence type="ECO:0000259" key="3">
    <source>
        <dbReference type="Pfam" id="PF05368"/>
    </source>
</evidence>
<evidence type="ECO:0000313" key="5">
    <source>
        <dbReference type="Proteomes" id="UP000007129"/>
    </source>
</evidence>
<proteinExistence type="inferred from homology"/>
<dbReference type="Proteomes" id="UP000007129">
    <property type="component" value="Unassembled WGS sequence"/>
</dbReference>
<sequence length="383" mass="42943">MSDLREILVIGGTGAQGGPVVQGNTAIPILITLARSQRYRVRVLTRDTQSPRAQALLQLPNVHLIQGNQDNQADLHAAFRGVYGAWVNTDGFSIGEKAELFYGIRAYEIARHENVQHYVYANVDYTLKVAGWNEAYHVGHNDAKARVGDFILAQGQEGAMKSSLITTPPYMDMLLDGMFVPKEQDDGSFVWANPASTSSLYANWLRSQSALQLLAANELCLLLEDGKIPLIALDDVGAYSLWLFDHFPESAGLNLEVATDEVTFAEIAKTFSEFTGKRGVHVYKPLEDYLAGAEPYPGAYSNFMVDPSMPRDESFQTWRENFSAWWRYWGEGHGVKRDFDLLTKIHPNRIKGLREWMEKVHYDGKPRQVLKGPDDLKRKMGGA</sequence>
<evidence type="ECO:0000256" key="1">
    <source>
        <dbReference type="ARBA" id="ARBA00006328"/>
    </source>
</evidence>
<comment type="similarity">
    <text evidence="1">Belongs to the NmrA-type oxidoreductase family.</text>
</comment>
<dbReference type="Gene3D" id="3.40.50.720">
    <property type="entry name" value="NAD(P)-binding Rossmann-like Domain"/>
    <property type="match status" value="1"/>
</dbReference>
<dbReference type="InParanoid" id="K2RNN0"/>
<dbReference type="InterPro" id="IPR051164">
    <property type="entry name" value="NmrA-like_oxidored"/>
</dbReference>
<feature type="domain" description="NmrA-like" evidence="3">
    <location>
        <begin position="6"/>
        <end position="287"/>
    </location>
</feature>
<dbReference type="Pfam" id="PF05368">
    <property type="entry name" value="NmrA"/>
    <property type="match status" value="1"/>
</dbReference>
<name>K2RNN0_MACPH</name>
<dbReference type="HOGENOM" id="CLU_007383_8_0_1"/>
<evidence type="ECO:0000313" key="4">
    <source>
        <dbReference type="EMBL" id="EKG16348.1"/>
    </source>
</evidence>
<organism evidence="4 5">
    <name type="scientific">Macrophomina phaseolina (strain MS6)</name>
    <name type="common">Charcoal rot fungus</name>
    <dbReference type="NCBI Taxonomy" id="1126212"/>
    <lineage>
        <taxon>Eukaryota</taxon>
        <taxon>Fungi</taxon>
        <taxon>Dikarya</taxon>
        <taxon>Ascomycota</taxon>
        <taxon>Pezizomycotina</taxon>
        <taxon>Dothideomycetes</taxon>
        <taxon>Dothideomycetes incertae sedis</taxon>
        <taxon>Botryosphaeriales</taxon>
        <taxon>Botryosphaeriaceae</taxon>
        <taxon>Macrophomina</taxon>
    </lineage>
</organism>
<dbReference type="STRING" id="1126212.K2RNN0"/>
<gene>
    <name evidence="4" type="ORF">MPH_06444</name>
</gene>
<accession>K2RNN0</accession>
<dbReference type="InterPro" id="IPR008030">
    <property type="entry name" value="NmrA-like"/>
</dbReference>
<keyword evidence="2" id="KW-0521">NADP</keyword>
<dbReference type="PANTHER" id="PTHR42748">
    <property type="entry name" value="NITROGEN METABOLITE REPRESSION PROTEIN NMRA FAMILY MEMBER"/>
    <property type="match status" value="1"/>
</dbReference>
<protein>
    <submittedName>
        <fullName evidence="4">NmrA-like protein</fullName>
    </submittedName>
</protein>
<dbReference type="SUPFAM" id="SSF51735">
    <property type="entry name" value="NAD(P)-binding Rossmann-fold domains"/>
    <property type="match status" value="1"/>
</dbReference>
<dbReference type="CDD" id="cd05251">
    <property type="entry name" value="NmrA_like_SDR_a"/>
    <property type="match status" value="1"/>
</dbReference>
<dbReference type="OrthoDB" id="300709at2759"/>
<comment type="caution">
    <text evidence="4">The sequence shown here is derived from an EMBL/GenBank/DDBJ whole genome shotgun (WGS) entry which is preliminary data.</text>
</comment>
<dbReference type="AlphaFoldDB" id="K2RNN0"/>
<dbReference type="GO" id="GO:0005634">
    <property type="term" value="C:nucleus"/>
    <property type="evidence" value="ECO:0007669"/>
    <property type="project" value="TreeGrafter"/>
</dbReference>
<dbReference type="VEuPathDB" id="FungiDB:MPH_06444"/>
<dbReference type="EMBL" id="AHHD01000276">
    <property type="protein sequence ID" value="EKG16348.1"/>
    <property type="molecule type" value="Genomic_DNA"/>
</dbReference>
<evidence type="ECO:0000256" key="2">
    <source>
        <dbReference type="ARBA" id="ARBA00022857"/>
    </source>
</evidence>
<dbReference type="PANTHER" id="PTHR42748:SF14">
    <property type="entry name" value="SNOAL-LIKE DOMAIN-CONTAINING PROTEIN"/>
    <property type="match status" value="1"/>
</dbReference>
<dbReference type="eggNOG" id="ENOG502SKBT">
    <property type="taxonomic scope" value="Eukaryota"/>
</dbReference>
<reference evidence="4 5" key="1">
    <citation type="journal article" date="2012" name="BMC Genomics">
        <title>Tools to kill: Genome of one of the most destructive plant pathogenic fungi Macrophomina phaseolina.</title>
        <authorList>
            <person name="Islam M.S."/>
            <person name="Haque M.S."/>
            <person name="Islam M.M."/>
            <person name="Emdad E.M."/>
            <person name="Halim A."/>
            <person name="Hossen Q.M.M."/>
            <person name="Hossain M.Z."/>
            <person name="Ahmed B."/>
            <person name="Rahim S."/>
            <person name="Rahman M.S."/>
            <person name="Alam M.M."/>
            <person name="Hou S."/>
            <person name="Wan X."/>
            <person name="Saito J.A."/>
            <person name="Alam M."/>
        </authorList>
    </citation>
    <scope>NUCLEOTIDE SEQUENCE [LARGE SCALE GENOMIC DNA]</scope>
    <source>
        <strain evidence="4 5">MS6</strain>
    </source>
</reference>
<dbReference type="InterPro" id="IPR036291">
    <property type="entry name" value="NAD(P)-bd_dom_sf"/>
</dbReference>